<dbReference type="EMBL" id="SJPK01000016">
    <property type="protein sequence ID" value="TWT56121.1"/>
    <property type="molecule type" value="Genomic_DNA"/>
</dbReference>
<sequence length="152" mass="16877">MPPLRKTHTGTFVSPSAHMLPSLKMSLSLRVLLVGASFAASFLLVDTASAQITVARSMAGSESPVATLEEQLINRLHATTTVQADYLRHVAKLVDQKKLEARLVIAIEKYALHRNPRYAFPYFERALRYEAAKRGVALPSMRHYQSTSDPRG</sequence>
<comment type="caution">
    <text evidence="1">The sequence shown here is derived from an EMBL/GenBank/DDBJ whole genome shotgun (WGS) entry which is preliminary data.</text>
</comment>
<dbReference type="OrthoDB" id="292348at2"/>
<dbReference type="Proteomes" id="UP000318053">
    <property type="component" value="Unassembled WGS sequence"/>
</dbReference>
<keyword evidence="2" id="KW-1185">Reference proteome</keyword>
<gene>
    <name evidence="1" type="ORF">CA85_44630</name>
</gene>
<reference evidence="1 2" key="1">
    <citation type="submission" date="2019-02" db="EMBL/GenBank/DDBJ databases">
        <title>Deep-cultivation of Planctomycetes and their phenomic and genomic characterization uncovers novel biology.</title>
        <authorList>
            <person name="Wiegand S."/>
            <person name="Jogler M."/>
            <person name="Boedeker C."/>
            <person name="Pinto D."/>
            <person name="Vollmers J."/>
            <person name="Rivas-Marin E."/>
            <person name="Kohn T."/>
            <person name="Peeters S.H."/>
            <person name="Heuer A."/>
            <person name="Rast P."/>
            <person name="Oberbeckmann S."/>
            <person name="Bunk B."/>
            <person name="Jeske O."/>
            <person name="Meyerdierks A."/>
            <person name="Storesund J.E."/>
            <person name="Kallscheuer N."/>
            <person name="Luecker S."/>
            <person name="Lage O.M."/>
            <person name="Pohl T."/>
            <person name="Merkel B.J."/>
            <person name="Hornburger P."/>
            <person name="Mueller R.-W."/>
            <person name="Bruemmer F."/>
            <person name="Labrenz M."/>
            <person name="Spormann A.M."/>
            <person name="Op Den Camp H."/>
            <person name="Overmann J."/>
            <person name="Amann R."/>
            <person name="Jetten M.S.M."/>
            <person name="Mascher T."/>
            <person name="Medema M.H."/>
            <person name="Devos D.P."/>
            <person name="Kaster A.-K."/>
            <person name="Ovreas L."/>
            <person name="Rohde M."/>
            <person name="Galperin M.Y."/>
            <person name="Jogler C."/>
        </authorList>
    </citation>
    <scope>NUCLEOTIDE SEQUENCE [LARGE SCALE GENOMIC DNA]</scope>
    <source>
        <strain evidence="1 2">CA85</strain>
    </source>
</reference>
<evidence type="ECO:0000313" key="1">
    <source>
        <dbReference type="EMBL" id="TWT56121.1"/>
    </source>
</evidence>
<accession>A0A5C5X1F3</accession>
<dbReference type="AlphaFoldDB" id="A0A5C5X1F3"/>
<organism evidence="1 2">
    <name type="scientific">Allorhodopirellula solitaria</name>
    <dbReference type="NCBI Taxonomy" id="2527987"/>
    <lineage>
        <taxon>Bacteria</taxon>
        <taxon>Pseudomonadati</taxon>
        <taxon>Planctomycetota</taxon>
        <taxon>Planctomycetia</taxon>
        <taxon>Pirellulales</taxon>
        <taxon>Pirellulaceae</taxon>
        <taxon>Allorhodopirellula</taxon>
    </lineage>
</organism>
<evidence type="ECO:0000313" key="2">
    <source>
        <dbReference type="Proteomes" id="UP000318053"/>
    </source>
</evidence>
<dbReference type="RefSeq" id="WP_146393305.1">
    <property type="nucleotide sequence ID" value="NZ_SJPK01000016.1"/>
</dbReference>
<protein>
    <submittedName>
        <fullName evidence="1">Uncharacterized protein</fullName>
    </submittedName>
</protein>
<name>A0A5C5X1F3_9BACT</name>
<proteinExistence type="predicted"/>